<keyword evidence="6" id="KW-0966">Cell projection</keyword>
<dbReference type="HOGENOM" id="CLU_034981_3_0_1"/>
<feature type="region of interest" description="Disordered" evidence="8">
    <location>
        <begin position="356"/>
        <end position="375"/>
    </location>
</feature>
<evidence type="ECO:0000256" key="5">
    <source>
        <dbReference type="ARBA" id="ARBA00023069"/>
    </source>
</evidence>
<feature type="region of interest" description="Disordered" evidence="8">
    <location>
        <begin position="383"/>
        <end position="454"/>
    </location>
</feature>
<dbReference type="GO" id="GO:0005815">
    <property type="term" value="C:microtubule organizing center"/>
    <property type="evidence" value="ECO:0007669"/>
    <property type="project" value="TreeGrafter"/>
</dbReference>
<protein>
    <recommendedName>
        <fullName evidence="11">Clusterin-associated protein 1</fullName>
    </recommendedName>
</protein>
<organism evidence="9 10">
    <name type="scientific">Megaselia scalaris</name>
    <name type="common">Humpbacked fly</name>
    <name type="synonym">Phora scalaris</name>
    <dbReference type="NCBI Taxonomy" id="36166"/>
    <lineage>
        <taxon>Eukaryota</taxon>
        <taxon>Metazoa</taxon>
        <taxon>Ecdysozoa</taxon>
        <taxon>Arthropoda</taxon>
        <taxon>Hexapoda</taxon>
        <taxon>Insecta</taxon>
        <taxon>Pterygota</taxon>
        <taxon>Neoptera</taxon>
        <taxon>Endopterygota</taxon>
        <taxon>Diptera</taxon>
        <taxon>Brachycera</taxon>
        <taxon>Muscomorpha</taxon>
        <taxon>Platypezoidea</taxon>
        <taxon>Phoridae</taxon>
        <taxon>Megaseliini</taxon>
        <taxon>Megaselia</taxon>
    </lineage>
</organism>
<comment type="similarity">
    <text evidence="2">Belongs to the CLUAP1 family.</text>
</comment>
<dbReference type="PANTHER" id="PTHR21547:SF0">
    <property type="entry name" value="CLUSTERIN-ASSOCIATED PROTEIN 1"/>
    <property type="match status" value="1"/>
</dbReference>
<proteinExistence type="inferred from homology"/>
<evidence type="ECO:0000256" key="7">
    <source>
        <dbReference type="SAM" id="Coils"/>
    </source>
</evidence>
<evidence type="ECO:0008006" key="11">
    <source>
        <dbReference type="Google" id="ProtNLM"/>
    </source>
</evidence>
<evidence type="ECO:0000256" key="6">
    <source>
        <dbReference type="ARBA" id="ARBA00023273"/>
    </source>
</evidence>
<reference evidence="10" key="1">
    <citation type="submission" date="2013-02" db="EMBL/GenBank/DDBJ databases">
        <authorList>
            <person name="Hughes D."/>
        </authorList>
    </citation>
    <scope>NUCLEOTIDE SEQUENCE</scope>
    <source>
        <strain>Durham</strain>
        <strain evidence="10">NC isolate 2 -- Noor lab</strain>
    </source>
</reference>
<keyword evidence="5" id="KW-0969">Cilium</keyword>
<dbReference type="GO" id="GO:0060271">
    <property type="term" value="P:cilium assembly"/>
    <property type="evidence" value="ECO:0007669"/>
    <property type="project" value="TreeGrafter"/>
</dbReference>
<keyword evidence="3" id="KW-0970">Cilium biogenesis/degradation</keyword>
<dbReference type="PANTHER" id="PTHR21547">
    <property type="entry name" value="CLUSTERIN ASSOCIATED PROTEIN 1"/>
    <property type="match status" value="1"/>
</dbReference>
<feature type="coiled-coil region" evidence="7">
    <location>
        <begin position="171"/>
        <end position="278"/>
    </location>
</feature>
<dbReference type="STRING" id="36166.T1GH81"/>
<dbReference type="EnsemblMetazoa" id="MESCA002771-RA">
    <property type="protein sequence ID" value="MESCA002771-PA"/>
    <property type="gene ID" value="MESCA002771"/>
</dbReference>
<evidence type="ECO:0000313" key="9">
    <source>
        <dbReference type="EnsemblMetazoa" id="MESCA002771-PA"/>
    </source>
</evidence>
<accession>T1GH81</accession>
<dbReference type="EMBL" id="CAQQ02199992">
    <property type="status" value="NOT_ANNOTATED_CDS"/>
    <property type="molecule type" value="Genomic_DNA"/>
</dbReference>
<keyword evidence="4 7" id="KW-0175">Coiled coil</keyword>
<dbReference type="OMA" id="RIRPAHM"/>
<dbReference type="GO" id="GO:0030992">
    <property type="term" value="C:intraciliary transport particle B"/>
    <property type="evidence" value="ECO:0007669"/>
    <property type="project" value="TreeGrafter"/>
</dbReference>
<sequence>MSLKDVREFSTILMLNKFHRFHRTLEAAGIFKTSSIKVFIYSSWKFKCFIIIADILQWLAERLEPGTILPGGVESEEDRVILIRSATEFFVTKCGIKLNPKKLYAASSATSKELQKVTNLLLTTPPDMDEKDSDEYSYGNFHQIDIGDKIEDLRRARELSSELTKKGAVLYDLLQKEISNKEERLAQSNRSMEIAQVEKALRTAIASSQAKLHSAKAQLESSNVERNSLNAKLQRKRAELERSKQRLDALQKIRPAYLQEFEELEDELRELFQQYFQRIQCRDSLKAQLEFRTKTTTPIGTPMIKQSETSMPFIPEGLIDFDEEDEDMDLSSERQLRSVGGDKLDHVEIENIGKQNDHKETARVRPTTGRMKPRTGLTLGRQKYVGGEIEDDGLDSTLGSSESDLDIGGDGVYDLNTDDDDIDLSLSKLTGMRPMSLRPKTGNKSDIHHSDDDF</sequence>
<dbReference type="GO" id="GO:0005929">
    <property type="term" value="C:cilium"/>
    <property type="evidence" value="ECO:0007669"/>
    <property type="project" value="UniProtKB-SubCell"/>
</dbReference>
<dbReference type="Pfam" id="PF10234">
    <property type="entry name" value="Cluap1"/>
    <property type="match status" value="1"/>
</dbReference>
<evidence type="ECO:0000256" key="1">
    <source>
        <dbReference type="ARBA" id="ARBA00004138"/>
    </source>
</evidence>
<evidence type="ECO:0000313" key="10">
    <source>
        <dbReference type="Proteomes" id="UP000015102"/>
    </source>
</evidence>
<evidence type="ECO:0000256" key="3">
    <source>
        <dbReference type="ARBA" id="ARBA00022794"/>
    </source>
</evidence>
<comment type="subcellular location">
    <subcellularLocation>
        <location evidence="1">Cell projection</location>
        <location evidence="1">Cilium</location>
    </subcellularLocation>
</comment>
<name>T1GH81_MEGSC</name>
<dbReference type="AlphaFoldDB" id="T1GH81"/>
<evidence type="ECO:0000256" key="2">
    <source>
        <dbReference type="ARBA" id="ARBA00008340"/>
    </source>
</evidence>
<keyword evidence="10" id="KW-1185">Reference proteome</keyword>
<dbReference type="InterPro" id="IPR019366">
    <property type="entry name" value="Clusterin-associated_protein-1"/>
</dbReference>
<reference evidence="9" key="2">
    <citation type="submission" date="2015-06" db="UniProtKB">
        <authorList>
            <consortium name="EnsemblMetazoa"/>
        </authorList>
    </citation>
    <scope>IDENTIFICATION</scope>
</reference>
<evidence type="ECO:0000256" key="8">
    <source>
        <dbReference type="SAM" id="MobiDB-lite"/>
    </source>
</evidence>
<dbReference type="Proteomes" id="UP000015102">
    <property type="component" value="Unassembled WGS sequence"/>
</dbReference>
<feature type="compositionally biased region" description="Basic and acidic residues" evidence="8">
    <location>
        <begin position="443"/>
        <end position="454"/>
    </location>
</feature>
<evidence type="ECO:0000256" key="4">
    <source>
        <dbReference type="ARBA" id="ARBA00023054"/>
    </source>
</evidence>